<evidence type="ECO:0000313" key="1">
    <source>
        <dbReference type="EMBL" id="DAD89152.1"/>
    </source>
</evidence>
<name>A0A8S5N3U7_9CAUD</name>
<reference evidence="1" key="1">
    <citation type="journal article" date="2021" name="Proc. Natl. Acad. Sci. U.S.A.">
        <title>A Catalog of Tens of Thousands of Viruses from Human Metagenomes Reveals Hidden Associations with Chronic Diseases.</title>
        <authorList>
            <person name="Tisza M.J."/>
            <person name="Buck C.B."/>
        </authorList>
    </citation>
    <scope>NUCLEOTIDE SEQUENCE</scope>
    <source>
        <strain evidence="1">CtHm32</strain>
    </source>
</reference>
<sequence length="43" mass="5180">MTTCVTICHHVTYNPLFYNRINRHNFAPTTERIPLRRFSEAEE</sequence>
<dbReference type="EMBL" id="BK015054">
    <property type="protein sequence ID" value="DAD89152.1"/>
    <property type="molecule type" value="Genomic_DNA"/>
</dbReference>
<organism evidence="1">
    <name type="scientific">Podoviridae sp. ctHm32</name>
    <dbReference type="NCBI Taxonomy" id="2826549"/>
    <lineage>
        <taxon>Viruses</taxon>
        <taxon>Duplodnaviria</taxon>
        <taxon>Heunggongvirae</taxon>
        <taxon>Uroviricota</taxon>
        <taxon>Caudoviricetes</taxon>
    </lineage>
</organism>
<protein>
    <submittedName>
        <fullName evidence="1">Uncharacterized protein</fullName>
    </submittedName>
</protein>
<accession>A0A8S5N3U7</accession>
<proteinExistence type="predicted"/>